<proteinExistence type="predicted"/>
<sequence>MPLAKPDPLQRVIVDAALEIASGVGPDAISMRELARQANVSHQAPYHHFGDRAGIFAAICEEGFAILGNEMQENRNLGAEALCESYVRFALNHRGHFRVMFRTDLCDMASYPNAAIQADRAFGILYDEVVSLVGLDADEFAIQTQTAYMWSVAHGLSTLLIDGPLLKKIGSVQDMDQLIKNVARMASSSIGV</sequence>
<evidence type="ECO:0000256" key="2">
    <source>
        <dbReference type="ARBA" id="ARBA00023125"/>
    </source>
</evidence>
<dbReference type="GO" id="GO:0003700">
    <property type="term" value="F:DNA-binding transcription factor activity"/>
    <property type="evidence" value="ECO:0007669"/>
    <property type="project" value="TreeGrafter"/>
</dbReference>
<dbReference type="InterPro" id="IPR009057">
    <property type="entry name" value="Homeodomain-like_sf"/>
</dbReference>
<dbReference type="PROSITE" id="PS50977">
    <property type="entry name" value="HTH_TETR_2"/>
    <property type="match status" value="1"/>
</dbReference>
<dbReference type="Pfam" id="PF00440">
    <property type="entry name" value="TetR_N"/>
    <property type="match status" value="1"/>
</dbReference>
<reference evidence="5" key="1">
    <citation type="submission" date="2020-05" db="EMBL/GenBank/DDBJ databases">
        <authorList>
            <person name="Chiriac C."/>
            <person name="Salcher M."/>
            <person name="Ghai R."/>
            <person name="Kavagutti S V."/>
        </authorList>
    </citation>
    <scope>NUCLEOTIDE SEQUENCE</scope>
</reference>
<dbReference type="InterPro" id="IPR036271">
    <property type="entry name" value="Tet_transcr_reg_TetR-rel_C_sf"/>
</dbReference>
<feature type="domain" description="HTH tetR-type" evidence="4">
    <location>
        <begin position="7"/>
        <end position="67"/>
    </location>
</feature>
<evidence type="ECO:0000259" key="4">
    <source>
        <dbReference type="PROSITE" id="PS50977"/>
    </source>
</evidence>
<dbReference type="Gene3D" id="1.10.357.10">
    <property type="entry name" value="Tetracycline Repressor, domain 2"/>
    <property type="match status" value="1"/>
</dbReference>
<dbReference type="InterPro" id="IPR050109">
    <property type="entry name" value="HTH-type_TetR-like_transc_reg"/>
</dbReference>
<dbReference type="Pfam" id="PF13305">
    <property type="entry name" value="TetR_C_33"/>
    <property type="match status" value="1"/>
</dbReference>
<evidence type="ECO:0000256" key="3">
    <source>
        <dbReference type="ARBA" id="ARBA00023163"/>
    </source>
</evidence>
<dbReference type="SUPFAM" id="SSF48498">
    <property type="entry name" value="Tetracyclin repressor-like, C-terminal domain"/>
    <property type="match status" value="1"/>
</dbReference>
<gene>
    <name evidence="5" type="ORF">UFOPK2872_00928</name>
</gene>
<evidence type="ECO:0000313" key="5">
    <source>
        <dbReference type="EMBL" id="CAB4767025.1"/>
    </source>
</evidence>
<dbReference type="GO" id="GO:0000976">
    <property type="term" value="F:transcription cis-regulatory region binding"/>
    <property type="evidence" value="ECO:0007669"/>
    <property type="project" value="TreeGrafter"/>
</dbReference>
<keyword evidence="2" id="KW-0238">DNA-binding</keyword>
<keyword evidence="1" id="KW-0805">Transcription regulation</keyword>
<organism evidence="5">
    <name type="scientific">freshwater metagenome</name>
    <dbReference type="NCBI Taxonomy" id="449393"/>
    <lineage>
        <taxon>unclassified sequences</taxon>
        <taxon>metagenomes</taxon>
        <taxon>ecological metagenomes</taxon>
    </lineage>
</organism>
<dbReference type="InterPro" id="IPR025996">
    <property type="entry name" value="MT1864/Rv1816-like_C"/>
</dbReference>
<name>A0A6J6V7G9_9ZZZZ</name>
<protein>
    <submittedName>
        <fullName evidence="5">Unannotated protein</fullName>
    </submittedName>
</protein>
<dbReference type="PANTHER" id="PTHR30055:SF220">
    <property type="entry name" value="TETR-FAMILY REGULATORY PROTEIN"/>
    <property type="match status" value="1"/>
</dbReference>
<accession>A0A6J6V7G9</accession>
<dbReference type="AlphaFoldDB" id="A0A6J6V7G9"/>
<evidence type="ECO:0000256" key="1">
    <source>
        <dbReference type="ARBA" id="ARBA00023015"/>
    </source>
</evidence>
<dbReference type="InterPro" id="IPR001647">
    <property type="entry name" value="HTH_TetR"/>
</dbReference>
<dbReference type="EMBL" id="CAEZZM010000115">
    <property type="protein sequence ID" value="CAB4767025.1"/>
    <property type="molecule type" value="Genomic_DNA"/>
</dbReference>
<keyword evidence="3" id="KW-0804">Transcription</keyword>
<dbReference type="PANTHER" id="PTHR30055">
    <property type="entry name" value="HTH-TYPE TRANSCRIPTIONAL REGULATOR RUTR"/>
    <property type="match status" value="1"/>
</dbReference>
<dbReference type="SUPFAM" id="SSF46689">
    <property type="entry name" value="Homeodomain-like"/>
    <property type="match status" value="1"/>
</dbReference>